<feature type="chain" id="PRO_5039575710" evidence="1">
    <location>
        <begin position="24"/>
        <end position="259"/>
    </location>
</feature>
<organism evidence="2 3">
    <name type="scientific">Ruminococcus albus</name>
    <dbReference type="NCBI Taxonomy" id="1264"/>
    <lineage>
        <taxon>Bacteria</taxon>
        <taxon>Bacillati</taxon>
        <taxon>Bacillota</taxon>
        <taxon>Clostridia</taxon>
        <taxon>Eubacteriales</taxon>
        <taxon>Oscillospiraceae</taxon>
        <taxon>Ruminococcus</taxon>
    </lineage>
</organism>
<dbReference type="RefSeq" id="WP_074961180.1">
    <property type="nucleotide sequence ID" value="NZ_FOKQ01000013.1"/>
</dbReference>
<gene>
    <name evidence="2" type="ORF">SAMN02910406_01740</name>
</gene>
<accession>A0A1I1JAM1</accession>
<dbReference type="OrthoDB" id="1820654at2"/>
<reference evidence="2 3" key="1">
    <citation type="submission" date="2016-10" db="EMBL/GenBank/DDBJ databases">
        <authorList>
            <person name="de Groot N.N."/>
        </authorList>
    </citation>
    <scope>NUCLEOTIDE SEQUENCE [LARGE SCALE GENOMIC DNA]</scope>
    <source>
        <strain evidence="2 3">AR67</strain>
    </source>
</reference>
<protein>
    <submittedName>
        <fullName evidence="2">Prepilin-type N-terminal cleavage/methylation domain-containing protein</fullName>
    </submittedName>
</protein>
<feature type="signal peptide" evidence="1">
    <location>
        <begin position="1"/>
        <end position="23"/>
    </location>
</feature>
<evidence type="ECO:0000313" key="2">
    <source>
        <dbReference type="EMBL" id="SFC45637.1"/>
    </source>
</evidence>
<name>A0A1I1JAM1_RUMAL</name>
<dbReference type="AlphaFoldDB" id="A0A1I1JAM1"/>
<sequence>MKFNKKGMTLVECIIAMAVFAVATTGFTMVATACMKAQAKTGARMTKTNTQSTNLEHFSTYAKVLDPGYTNVSPMYAGTNQFQMTFNFEKAGITVQNKNVYGYYAKLEDTDKDSVFDLSFFTPANQVQLSDGEYWVTLYNYDSEQHTWDITCNSDFAFFDNEKNTTQQQTLPRHIWAPNGGYYKFGIKQKTPGVGDITSCLTIHSYEDNADYPPVGISDKMPNGALGTEGGDNMVYIYYYNGAFQTPEQFDADHPDPNA</sequence>
<dbReference type="PROSITE" id="PS51257">
    <property type="entry name" value="PROKAR_LIPOPROTEIN"/>
    <property type="match status" value="1"/>
</dbReference>
<evidence type="ECO:0000256" key="1">
    <source>
        <dbReference type="SAM" id="SignalP"/>
    </source>
</evidence>
<dbReference type="InterPro" id="IPR012902">
    <property type="entry name" value="N_methyl_site"/>
</dbReference>
<dbReference type="EMBL" id="FOKQ01000013">
    <property type="protein sequence ID" value="SFC45637.1"/>
    <property type="molecule type" value="Genomic_DNA"/>
</dbReference>
<dbReference type="Pfam" id="PF07963">
    <property type="entry name" value="N_methyl"/>
    <property type="match status" value="1"/>
</dbReference>
<keyword evidence="1" id="KW-0732">Signal</keyword>
<dbReference type="Proteomes" id="UP000182192">
    <property type="component" value="Unassembled WGS sequence"/>
</dbReference>
<dbReference type="NCBIfam" id="TIGR02532">
    <property type="entry name" value="IV_pilin_GFxxxE"/>
    <property type="match status" value="1"/>
</dbReference>
<proteinExistence type="predicted"/>
<evidence type="ECO:0000313" key="3">
    <source>
        <dbReference type="Proteomes" id="UP000182192"/>
    </source>
</evidence>